<evidence type="ECO:0000313" key="2">
    <source>
        <dbReference type="Proteomes" id="UP000030686"/>
    </source>
</evidence>
<keyword evidence="2" id="KW-1185">Reference proteome</keyword>
<dbReference type="Proteomes" id="UP000030686">
    <property type="component" value="Unassembled WGS sequence"/>
</dbReference>
<organism evidence="1 2">
    <name type="scientific">Penicillium roqueforti (strain FM164)</name>
    <dbReference type="NCBI Taxonomy" id="1365484"/>
    <lineage>
        <taxon>Eukaryota</taxon>
        <taxon>Fungi</taxon>
        <taxon>Dikarya</taxon>
        <taxon>Ascomycota</taxon>
        <taxon>Pezizomycotina</taxon>
        <taxon>Eurotiomycetes</taxon>
        <taxon>Eurotiomycetidae</taxon>
        <taxon>Eurotiales</taxon>
        <taxon>Aspergillaceae</taxon>
        <taxon>Penicillium</taxon>
    </lineage>
</organism>
<protein>
    <submittedName>
        <fullName evidence="1">Uncharacterized protein</fullName>
    </submittedName>
</protein>
<dbReference type="AlphaFoldDB" id="W6R7V0"/>
<gene>
    <name evidence="1" type="ORF">PROQFM164_S07g000281</name>
</gene>
<accession>W6R7V0</accession>
<reference evidence="1" key="1">
    <citation type="journal article" date="2014" name="Nat. Commun.">
        <title>Multiple recent horizontal transfers of a large genomic region in cheese making fungi.</title>
        <authorList>
            <person name="Cheeseman K."/>
            <person name="Ropars J."/>
            <person name="Renault P."/>
            <person name="Dupont J."/>
            <person name="Gouzy J."/>
            <person name="Branca A."/>
            <person name="Abraham A.L."/>
            <person name="Ceppi M."/>
            <person name="Conseiller E."/>
            <person name="Debuchy R."/>
            <person name="Malagnac F."/>
            <person name="Goarin A."/>
            <person name="Silar P."/>
            <person name="Lacoste S."/>
            <person name="Sallet E."/>
            <person name="Bensimon A."/>
            <person name="Giraud T."/>
            <person name="Brygoo Y."/>
        </authorList>
    </citation>
    <scope>NUCLEOTIDE SEQUENCE [LARGE SCALE GENOMIC DNA]</scope>
    <source>
        <strain evidence="1">FM164</strain>
    </source>
</reference>
<dbReference type="EMBL" id="HG792021">
    <property type="protein sequence ID" value="CDM37932.1"/>
    <property type="molecule type" value="Genomic_DNA"/>
</dbReference>
<name>W6R7V0_PENRF</name>
<proteinExistence type="predicted"/>
<evidence type="ECO:0000313" key="1">
    <source>
        <dbReference type="EMBL" id="CDM37932.1"/>
    </source>
</evidence>
<sequence>MHSGEVFGMLNCGDRRKGKINSSCIFDIFKDIKDLTGAAEVFCLSEFFLKVI</sequence>